<evidence type="ECO:0000259" key="13">
    <source>
        <dbReference type="Pfam" id="PF07715"/>
    </source>
</evidence>
<dbReference type="PANTHER" id="PTHR30069">
    <property type="entry name" value="TONB-DEPENDENT OUTER MEMBRANE RECEPTOR"/>
    <property type="match status" value="1"/>
</dbReference>
<proteinExistence type="inferred from homology"/>
<keyword evidence="8 14" id="KW-0675">Receptor</keyword>
<protein>
    <submittedName>
        <fullName evidence="14">TonB-dependent receptor</fullName>
    </submittedName>
</protein>
<evidence type="ECO:0000256" key="4">
    <source>
        <dbReference type="ARBA" id="ARBA00022692"/>
    </source>
</evidence>
<keyword evidence="9 10" id="KW-0998">Cell outer membrane</keyword>
<name>A0ABQ5MIA5_9FLAO</name>
<dbReference type="InterPro" id="IPR037066">
    <property type="entry name" value="Plug_dom_sf"/>
</dbReference>
<evidence type="ECO:0000256" key="6">
    <source>
        <dbReference type="ARBA" id="ARBA00023077"/>
    </source>
</evidence>
<dbReference type="EMBL" id="BRVO01000001">
    <property type="protein sequence ID" value="GLB49123.1"/>
    <property type="molecule type" value="Genomic_DNA"/>
</dbReference>
<evidence type="ECO:0000256" key="11">
    <source>
        <dbReference type="RuleBase" id="RU003357"/>
    </source>
</evidence>
<evidence type="ECO:0000256" key="1">
    <source>
        <dbReference type="ARBA" id="ARBA00004571"/>
    </source>
</evidence>
<keyword evidence="15" id="KW-1185">Reference proteome</keyword>
<keyword evidence="6 11" id="KW-0798">TonB box</keyword>
<gene>
    <name evidence="14" type="ORF">Y10_14910</name>
</gene>
<dbReference type="InterPro" id="IPR008969">
    <property type="entry name" value="CarboxyPept-like_regulatory"/>
</dbReference>
<accession>A0ABQ5MIA5</accession>
<dbReference type="Pfam" id="PF00593">
    <property type="entry name" value="TonB_dep_Rec_b-barrel"/>
    <property type="match status" value="1"/>
</dbReference>
<dbReference type="Gene3D" id="2.60.40.1120">
    <property type="entry name" value="Carboxypeptidase-like, regulatory domain"/>
    <property type="match status" value="1"/>
</dbReference>
<keyword evidence="2 10" id="KW-0813">Transport</keyword>
<comment type="similarity">
    <text evidence="10 11">Belongs to the TonB-dependent receptor family.</text>
</comment>
<keyword evidence="3 10" id="KW-1134">Transmembrane beta strand</keyword>
<sequence length="798" mass="90075">MYDSNILISFMKYLLLTIVFTVVSQLTHAQNAILISGKIIDETNQTPVENATIIYKNSYAVSNSNGTFELRIQPKDSVQLHISHISFKTKHITVNTNATISNLTIKLTPKNNALSAVEISVNGKNNQQIAPLISTNVNEAFLQENRENSLMQTLSKIPGVSTITIGSGQSKPVIRGLGFNRVSVVENGIKHEAQQWGADHGLEIDQYGIENINIIKGPASLLYGSDAIAGVVAITPPNAPLPHTFKGEVNLLGESNNNLLGISSGIQFRNENWYYRGRVTFRDYADYKVPTDRVQYDSYIFELDNNNLRNTAGTEANAAFSFGYIGDRFKTETFLTNVNAKNGFFANAHGLEVRTSTIDYDASNRDVDLPYHTVNHFKILNNTSFYLKKHTIHTETGFQNNLREEHSEPVPHGYMPKPTHSTERIFNKNTYSFNIRDVYKPNKNHKIVAGINTEYQNNNIGGWGYLIPAYTRFSAGAFGYYLFKLTEKIQLQAGLRYDYGYYNTQAYSDWFPSTVSNNNGTTSYIYQQRATGENVSYNNISGSLGVSYQGKNTTYKLHLGKSFRMPLANELASDGVNYHMYRYERGNLDLSPEESYQIDIEATYKKNKLEIGISPFVNYFNNFIYLNPTPNYYETLQIYEYTQSKVLRYGGEVFAGYEISNAWSANASLEYVQSIQKSGPKEGFTLPFSPPLSSFFSLAFKAPKEIWLFNNVQITADLRVTAKQTEIVPPEETTPGYELVNLSILGNLKLFNSKKQTQLRVKVNNLFNTKYFNHTSFYRLIDVPEPGRNISASVTIPM</sequence>
<dbReference type="InterPro" id="IPR012910">
    <property type="entry name" value="Plug_dom"/>
</dbReference>
<keyword evidence="7 10" id="KW-0472">Membrane</keyword>
<comment type="subcellular location">
    <subcellularLocation>
        <location evidence="1 10">Cell outer membrane</location>
        <topology evidence="1 10">Multi-pass membrane protein</topology>
    </subcellularLocation>
</comment>
<dbReference type="SUPFAM" id="SSF56935">
    <property type="entry name" value="Porins"/>
    <property type="match status" value="1"/>
</dbReference>
<keyword evidence="4 10" id="KW-0812">Transmembrane</keyword>
<comment type="caution">
    <text evidence="14">The sequence shown here is derived from an EMBL/GenBank/DDBJ whole genome shotgun (WGS) entry which is preliminary data.</text>
</comment>
<dbReference type="PROSITE" id="PS52016">
    <property type="entry name" value="TONB_DEPENDENT_REC_3"/>
    <property type="match status" value="1"/>
</dbReference>
<feature type="domain" description="TonB-dependent receptor-like beta-barrel" evidence="12">
    <location>
        <begin position="305"/>
        <end position="766"/>
    </location>
</feature>
<keyword evidence="5" id="KW-0732">Signal</keyword>
<dbReference type="InterPro" id="IPR036942">
    <property type="entry name" value="Beta-barrel_TonB_sf"/>
</dbReference>
<dbReference type="PANTHER" id="PTHR30069:SF29">
    <property type="entry name" value="HEMOGLOBIN AND HEMOGLOBIN-HAPTOGLOBIN-BINDING PROTEIN 1-RELATED"/>
    <property type="match status" value="1"/>
</dbReference>
<evidence type="ECO:0000256" key="5">
    <source>
        <dbReference type="ARBA" id="ARBA00022729"/>
    </source>
</evidence>
<feature type="domain" description="TonB-dependent receptor plug" evidence="13">
    <location>
        <begin position="132"/>
        <end position="231"/>
    </location>
</feature>
<evidence type="ECO:0000313" key="15">
    <source>
        <dbReference type="Proteomes" id="UP001143543"/>
    </source>
</evidence>
<evidence type="ECO:0000313" key="14">
    <source>
        <dbReference type="EMBL" id="GLB49123.1"/>
    </source>
</evidence>
<evidence type="ECO:0000256" key="7">
    <source>
        <dbReference type="ARBA" id="ARBA00023136"/>
    </source>
</evidence>
<dbReference type="Gene3D" id="2.170.130.10">
    <property type="entry name" value="TonB-dependent receptor, plug domain"/>
    <property type="match status" value="1"/>
</dbReference>
<evidence type="ECO:0000256" key="8">
    <source>
        <dbReference type="ARBA" id="ARBA00023170"/>
    </source>
</evidence>
<dbReference type="Gene3D" id="2.40.170.20">
    <property type="entry name" value="TonB-dependent receptor, beta-barrel domain"/>
    <property type="match status" value="1"/>
</dbReference>
<reference evidence="14" key="1">
    <citation type="submission" date="2022-07" db="EMBL/GenBank/DDBJ databases">
        <title>Taxonomy of Novel Oxalotrophic and Methylotrophic Bacteria.</title>
        <authorList>
            <person name="Sahin N."/>
            <person name="Tani A."/>
        </authorList>
    </citation>
    <scope>NUCLEOTIDE SEQUENCE</scope>
    <source>
        <strain evidence="14">Y10</strain>
    </source>
</reference>
<dbReference type="Proteomes" id="UP001143543">
    <property type="component" value="Unassembled WGS sequence"/>
</dbReference>
<evidence type="ECO:0000256" key="3">
    <source>
        <dbReference type="ARBA" id="ARBA00022452"/>
    </source>
</evidence>
<organism evidence="14 15">
    <name type="scientific">Neptunitalea lumnitzerae</name>
    <dbReference type="NCBI Taxonomy" id="2965509"/>
    <lineage>
        <taxon>Bacteria</taxon>
        <taxon>Pseudomonadati</taxon>
        <taxon>Bacteroidota</taxon>
        <taxon>Flavobacteriia</taxon>
        <taxon>Flavobacteriales</taxon>
        <taxon>Flavobacteriaceae</taxon>
        <taxon>Neptunitalea</taxon>
    </lineage>
</organism>
<dbReference type="InterPro" id="IPR000531">
    <property type="entry name" value="Beta-barrel_TonB"/>
</dbReference>
<dbReference type="SUPFAM" id="SSF49464">
    <property type="entry name" value="Carboxypeptidase regulatory domain-like"/>
    <property type="match status" value="1"/>
</dbReference>
<evidence type="ECO:0000259" key="12">
    <source>
        <dbReference type="Pfam" id="PF00593"/>
    </source>
</evidence>
<evidence type="ECO:0000256" key="9">
    <source>
        <dbReference type="ARBA" id="ARBA00023237"/>
    </source>
</evidence>
<dbReference type="Pfam" id="PF13715">
    <property type="entry name" value="CarbopepD_reg_2"/>
    <property type="match status" value="1"/>
</dbReference>
<dbReference type="InterPro" id="IPR039426">
    <property type="entry name" value="TonB-dep_rcpt-like"/>
</dbReference>
<evidence type="ECO:0000256" key="10">
    <source>
        <dbReference type="PROSITE-ProRule" id="PRU01360"/>
    </source>
</evidence>
<dbReference type="Pfam" id="PF07715">
    <property type="entry name" value="Plug"/>
    <property type="match status" value="1"/>
</dbReference>
<evidence type="ECO:0000256" key="2">
    <source>
        <dbReference type="ARBA" id="ARBA00022448"/>
    </source>
</evidence>